<reference evidence="1 2" key="1">
    <citation type="journal article" date="2018" name="PLoS Genet.">
        <title>Population sequencing reveals clonal diversity and ancestral inbreeding in the grapevine cultivar Chardonnay.</title>
        <authorList>
            <person name="Roach M.J."/>
            <person name="Johnson D.L."/>
            <person name="Bohlmann J."/>
            <person name="van Vuuren H.J."/>
            <person name="Jones S.J."/>
            <person name="Pretorius I.S."/>
            <person name="Schmidt S.A."/>
            <person name="Borneman A.R."/>
        </authorList>
    </citation>
    <scope>NUCLEOTIDE SEQUENCE [LARGE SCALE GENOMIC DNA]</scope>
    <source>
        <strain evidence="2">cv. Chardonnay</strain>
        <tissue evidence="1">Leaf</tissue>
    </source>
</reference>
<dbReference type="Proteomes" id="UP000288805">
    <property type="component" value="Unassembled WGS sequence"/>
</dbReference>
<dbReference type="EMBL" id="QGNW01000518">
    <property type="protein sequence ID" value="RVW68816.1"/>
    <property type="molecule type" value="Genomic_DNA"/>
</dbReference>
<name>A0A438G9E2_VITVI</name>
<evidence type="ECO:0000313" key="2">
    <source>
        <dbReference type="Proteomes" id="UP000288805"/>
    </source>
</evidence>
<comment type="caution">
    <text evidence="1">The sequence shown here is derived from an EMBL/GenBank/DDBJ whole genome shotgun (WGS) entry which is preliminary data.</text>
</comment>
<evidence type="ECO:0000313" key="1">
    <source>
        <dbReference type="EMBL" id="RVW68816.1"/>
    </source>
</evidence>
<protein>
    <submittedName>
        <fullName evidence="1">Uncharacterized protein</fullName>
    </submittedName>
</protein>
<proteinExistence type="predicted"/>
<organism evidence="1 2">
    <name type="scientific">Vitis vinifera</name>
    <name type="common">Grape</name>
    <dbReference type="NCBI Taxonomy" id="29760"/>
    <lineage>
        <taxon>Eukaryota</taxon>
        <taxon>Viridiplantae</taxon>
        <taxon>Streptophyta</taxon>
        <taxon>Embryophyta</taxon>
        <taxon>Tracheophyta</taxon>
        <taxon>Spermatophyta</taxon>
        <taxon>Magnoliopsida</taxon>
        <taxon>eudicotyledons</taxon>
        <taxon>Gunneridae</taxon>
        <taxon>Pentapetalae</taxon>
        <taxon>rosids</taxon>
        <taxon>Vitales</taxon>
        <taxon>Vitaceae</taxon>
        <taxon>Viteae</taxon>
        <taxon>Vitis</taxon>
    </lineage>
</organism>
<sequence>MPPSMEDQFLDGADSDEISRSFTCCVVCSELSMLC</sequence>
<dbReference type="AlphaFoldDB" id="A0A438G9E2"/>
<accession>A0A438G9E2</accession>
<gene>
    <name evidence="1" type="ORF">CK203_062234</name>
</gene>